<evidence type="ECO:0000313" key="1">
    <source>
        <dbReference type="EMBL" id="MEZ6854342.1"/>
    </source>
</evidence>
<dbReference type="EMBL" id="JBFSOO010000010">
    <property type="protein sequence ID" value="MEZ6854342.1"/>
    <property type="molecule type" value="Genomic_DNA"/>
</dbReference>
<name>A0ABV4JUC3_9BACT</name>
<keyword evidence="2" id="KW-1185">Reference proteome</keyword>
<dbReference type="Proteomes" id="UP001568358">
    <property type="component" value="Unassembled WGS sequence"/>
</dbReference>
<gene>
    <name evidence="1" type="ORF">AB2Z07_12530</name>
</gene>
<protein>
    <submittedName>
        <fullName evidence="1">Uncharacterized protein</fullName>
    </submittedName>
</protein>
<sequence>MKKTDAISEGQAREDLFAYFELLDELPLADLLEEARLVSGFSKEKMLVTALANRLEVLTNAYSLEAA</sequence>
<comment type="caution">
    <text evidence="1">The sequence shown here is derived from an EMBL/GenBank/DDBJ whole genome shotgun (WGS) entry which is preliminary data.</text>
</comment>
<reference evidence="1 2" key="1">
    <citation type="submission" date="2024-07" db="EMBL/GenBank/DDBJ databases">
        <title>Active virus-host system and metabolic interactions in a Lokiarchaeon culture.</title>
        <authorList>
            <person name="Ponce Toledo R.I."/>
            <person name="Rodrigues Oliveira T."/>
            <person name="Schleper C."/>
        </authorList>
    </citation>
    <scope>NUCLEOTIDE SEQUENCE [LARGE SCALE GENOMIC DNA]</scope>
    <source>
        <strain evidence="1 2">B35</strain>
    </source>
</reference>
<organism evidence="1 2">
    <name type="scientific">Halodesulfovibrio aestuarii</name>
    <dbReference type="NCBI Taxonomy" id="126333"/>
    <lineage>
        <taxon>Bacteria</taxon>
        <taxon>Pseudomonadati</taxon>
        <taxon>Thermodesulfobacteriota</taxon>
        <taxon>Desulfovibrionia</taxon>
        <taxon>Desulfovibrionales</taxon>
        <taxon>Desulfovibrionaceae</taxon>
        <taxon>Halodesulfovibrio</taxon>
    </lineage>
</organism>
<accession>A0ABV4JUC3</accession>
<evidence type="ECO:0000313" key="2">
    <source>
        <dbReference type="Proteomes" id="UP001568358"/>
    </source>
</evidence>
<proteinExistence type="predicted"/>
<dbReference type="RefSeq" id="WP_371150828.1">
    <property type="nucleotide sequence ID" value="NZ_JBFSOO010000010.1"/>
</dbReference>